<evidence type="ECO:0000313" key="2">
    <source>
        <dbReference type="Proteomes" id="UP000247480"/>
    </source>
</evidence>
<protein>
    <submittedName>
        <fullName evidence="1">Uncharacterized protein</fullName>
    </submittedName>
</protein>
<sequence>MIGPRGVGVHARTFANRIEAREDFDGVCVIRASAGIGHGFSLSIFHEISGVQCSCVRVTGHQPLRL</sequence>
<dbReference type="EMBL" id="BGJZ01000348">
    <property type="protein sequence ID" value="GBH13322.1"/>
    <property type="molecule type" value="Genomic_DNA"/>
</dbReference>
<gene>
    <name evidence="1" type="ORF">KPSA1_06809</name>
</gene>
<name>A0A2V0QVQ8_PSESF</name>
<dbReference type="Proteomes" id="UP000247480">
    <property type="component" value="Unassembled WGS sequence"/>
</dbReference>
<dbReference type="AlphaFoldDB" id="A0A2V0QVQ8"/>
<evidence type="ECO:0000313" key="1">
    <source>
        <dbReference type="EMBL" id="GBH13322.1"/>
    </source>
</evidence>
<proteinExistence type="predicted"/>
<reference evidence="1 2" key="1">
    <citation type="submission" date="2018-04" db="EMBL/GenBank/DDBJ databases">
        <title>Draft genome sequence of Pseudomonas syringae pv. actinidiae biovar 1 strains isolated from kiwifruit in Kagawa prefecture.</title>
        <authorList>
            <person name="Tabuchi M."/>
            <person name="Saito M."/>
            <person name="Fujiwara S."/>
            <person name="Sasa N."/>
            <person name="Akimitsu K."/>
            <person name="Gomi K."/>
            <person name="Konishi-Sugita S."/>
            <person name="Hamano K."/>
            <person name="Kataoka I."/>
        </authorList>
    </citation>
    <scope>NUCLEOTIDE SEQUENCE [LARGE SCALE GENOMIC DNA]</scope>
    <source>
        <strain evidence="1 2">MAFF212206</strain>
    </source>
</reference>
<accession>A0A2V0QVQ8</accession>
<organism evidence="1 2">
    <name type="scientific">Pseudomonas syringae pv. actinidiae</name>
    <dbReference type="NCBI Taxonomy" id="103796"/>
    <lineage>
        <taxon>Bacteria</taxon>
        <taxon>Pseudomonadati</taxon>
        <taxon>Pseudomonadota</taxon>
        <taxon>Gammaproteobacteria</taxon>
        <taxon>Pseudomonadales</taxon>
        <taxon>Pseudomonadaceae</taxon>
        <taxon>Pseudomonas</taxon>
        <taxon>Pseudomonas syringae</taxon>
    </lineage>
</organism>
<comment type="caution">
    <text evidence="1">The sequence shown here is derived from an EMBL/GenBank/DDBJ whole genome shotgun (WGS) entry which is preliminary data.</text>
</comment>